<dbReference type="InterPro" id="IPR001789">
    <property type="entry name" value="Sig_transdc_resp-reg_receiver"/>
</dbReference>
<keyword evidence="5" id="KW-0804">Transcription</keyword>
<dbReference type="SUPFAM" id="SSF52172">
    <property type="entry name" value="CheY-like"/>
    <property type="match status" value="1"/>
</dbReference>
<dbReference type="Gene3D" id="1.10.8.60">
    <property type="match status" value="1"/>
</dbReference>
<dbReference type="SMART" id="SM00448">
    <property type="entry name" value="REC"/>
    <property type="match status" value="1"/>
</dbReference>
<keyword evidence="1" id="KW-0547">Nucleotide-binding</keyword>
<dbReference type="InterPro" id="IPR003593">
    <property type="entry name" value="AAA+_ATPase"/>
</dbReference>
<keyword evidence="11" id="KW-1185">Reference proteome</keyword>
<dbReference type="SUPFAM" id="SSF46689">
    <property type="entry name" value="Homeodomain-like"/>
    <property type="match status" value="1"/>
</dbReference>
<dbReference type="PRINTS" id="PR01590">
    <property type="entry name" value="HTHFIS"/>
</dbReference>
<dbReference type="SUPFAM" id="SSF52540">
    <property type="entry name" value="P-loop containing nucleoside triphosphate hydrolases"/>
    <property type="match status" value="1"/>
</dbReference>
<dbReference type="PANTHER" id="PTHR32071:SF100">
    <property type="entry name" value="RESPONSE REGULATOR PROTEIN PILR"/>
    <property type="match status" value="1"/>
</dbReference>
<evidence type="ECO:0000259" key="9">
    <source>
        <dbReference type="PROSITE" id="PS50110"/>
    </source>
</evidence>
<keyword evidence="6" id="KW-0597">Phosphoprotein</keyword>
<dbReference type="EMBL" id="WTPX01000054">
    <property type="protein sequence ID" value="NNJ25911.1"/>
    <property type="molecule type" value="Genomic_DNA"/>
</dbReference>
<dbReference type="Pfam" id="PF00158">
    <property type="entry name" value="Sigma54_activat"/>
    <property type="match status" value="1"/>
</dbReference>
<dbReference type="InterPro" id="IPR027417">
    <property type="entry name" value="P-loop_NTPase"/>
</dbReference>
<dbReference type="InterPro" id="IPR002078">
    <property type="entry name" value="Sigma_54_int"/>
</dbReference>
<dbReference type="InterPro" id="IPR025944">
    <property type="entry name" value="Sigma_54_int_dom_CS"/>
</dbReference>
<dbReference type="Pfam" id="PF25601">
    <property type="entry name" value="AAA_lid_14"/>
    <property type="match status" value="1"/>
</dbReference>
<proteinExistence type="predicted"/>
<dbReference type="PROSITE" id="PS00688">
    <property type="entry name" value="SIGMA54_INTERACT_3"/>
    <property type="match status" value="1"/>
</dbReference>
<evidence type="ECO:0000256" key="1">
    <source>
        <dbReference type="ARBA" id="ARBA00022741"/>
    </source>
</evidence>
<dbReference type="Gene3D" id="1.10.10.60">
    <property type="entry name" value="Homeodomain-like"/>
    <property type="match status" value="1"/>
</dbReference>
<sequence>MAADPVLSLLIVEDDADFRALCEEFMVRRGHRVTAAANGGEGLDACRRTDFDVVLLDLNMPGLTGLEVLDRLAEVQPGVEVVVLTGQGTIDSAVQAMKLGAADYLTKPFPLPELEARCRIAADRRRLRRDNVRLRTLLSRDRAKVTMIGASPAMRQVTALIGRVAPTDHTVLISGESGAGKEVAAKAIHERSRRADRPMVTVNCAALPEQLVESELFGHEKGAFTGATEEQPGLFEVADGGTLFIDELGELPPALQPKLLRVLEDGSLRRVGSSRERRVDVRVVAATNRDLAAEVAAGQFREDLYYRVNVLSVDLPPLRERGDDRWAFVEMKLAGKAKLDPDAREAIGTYPWPGNVRQLLNALDRALILADDGVITPDDLPPDVCRTATPRDRSSERESDPPPAARRPPATTLADRERESVEAALRKTDGNKAEAARLLGVHRRKMYRLIERHGLGVKPIADDESDADADDAQETA</sequence>
<comment type="caution">
    <text evidence="10">The sequence shown here is derived from an EMBL/GenBank/DDBJ whole genome shotgun (WGS) entry which is preliminary data.</text>
</comment>
<dbReference type="PROSITE" id="PS00676">
    <property type="entry name" value="SIGMA54_INTERACT_2"/>
    <property type="match status" value="1"/>
</dbReference>
<feature type="domain" description="Response regulatory" evidence="9">
    <location>
        <begin position="8"/>
        <end position="122"/>
    </location>
</feature>
<dbReference type="Gene3D" id="3.40.50.2300">
    <property type="match status" value="1"/>
</dbReference>
<keyword evidence="4" id="KW-0238">DNA-binding</keyword>
<evidence type="ECO:0000313" key="10">
    <source>
        <dbReference type="EMBL" id="NNJ25911.1"/>
    </source>
</evidence>
<feature type="region of interest" description="Disordered" evidence="7">
    <location>
        <begin position="453"/>
        <end position="476"/>
    </location>
</feature>
<name>A0ABX1VER0_9PLAN</name>
<dbReference type="PROSITE" id="PS50110">
    <property type="entry name" value="RESPONSE_REGULATORY"/>
    <property type="match status" value="1"/>
</dbReference>
<dbReference type="Pfam" id="PF02954">
    <property type="entry name" value="HTH_8"/>
    <property type="match status" value="1"/>
</dbReference>
<keyword evidence="2" id="KW-0067">ATP-binding</keyword>
<gene>
    <name evidence="10" type="primary">zraR_3</name>
    <name evidence="10" type="ORF">LzC2_19880</name>
</gene>
<feature type="modified residue" description="4-aspartylphosphate" evidence="6">
    <location>
        <position position="57"/>
    </location>
</feature>
<accession>A0ABX1VER0</accession>
<evidence type="ECO:0000256" key="3">
    <source>
        <dbReference type="ARBA" id="ARBA00023015"/>
    </source>
</evidence>
<dbReference type="InterPro" id="IPR058031">
    <property type="entry name" value="AAA_lid_NorR"/>
</dbReference>
<evidence type="ECO:0000256" key="7">
    <source>
        <dbReference type="SAM" id="MobiDB-lite"/>
    </source>
</evidence>
<evidence type="ECO:0000256" key="2">
    <source>
        <dbReference type="ARBA" id="ARBA00022840"/>
    </source>
</evidence>
<reference evidence="10 11" key="1">
    <citation type="journal article" date="2020" name="Syst. Appl. Microbiol.">
        <title>Alienimonas chondri sp. nov., a novel planctomycete isolated from the biofilm of the red alga Chondrus crispus.</title>
        <authorList>
            <person name="Vitorino I."/>
            <person name="Albuquerque L."/>
            <person name="Wiegand S."/>
            <person name="Kallscheuer N."/>
            <person name="da Costa M.S."/>
            <person name="Lobo-da-Cunha A."/>
            <person name="Jogler C."/>
            <person name="Lage O.M."/>
        </authorList>
    </citation>
    <scope>NUCLEOTIDE SEQUENCE [LARGE SCALE GENOMIC DNA]</scope>
    <source>
        <strain evidence="10 11">LzC2</strain>
    </source>
</reference>
<dbReference type="Pfam" id="PF00072">
    <property type="entry name" value="Response_reg"/>
    <property type="match status" value="1"/>
</dbReference>
<dbReference type="Gene3D" id="3.40.50.300">
    <property type="entry name" value="P-loop containing nucleotide triphosphate hydrolases"/>
    <property type="match status" value="1"/>
</dbReference>
<dbReference type="InterPro" id="IPR011006">
    <property type="entry name" value="CheY-like_superfamily"/>
</dbReference>
<dbReference type="InterPro" id="IPR025943">
    <property type="entry name" value="Sigma_54_int_dom_ATP-bd_2"/>
</dbReference>
<keyword evidence="3" id="KW-0805">Transcription regulation</keyword>
<feature type="domain" description="Sigma-54 factor interaction" evidence="8">
    <location>
        <begin position="147"/>
        <end position="368"/>
    </location>
</feature>
<evidence type="ECO:0000313" key="11">
    <source>
        <dbReference type="Proteomes" id="UP000609651"/>
    </source>
</evidence>
<dbReference type="PROSITE" id="PS50045">
    <property type="entry name" value="SIGMA54_INTERACT_4"/>
    <property type="match status" value="1"/>
</dbReference>
<dbReference type="Proteomes" id="UP000609651">
    <property type="component" value="Unassembled WGS sequence"/>
</dbReference>
<dbReference type="RefSeq" id="WP_171186398.1">
    <property type="nucleotide sequence ID" value="NZ_WTPX01000054.1"/>
</dbReference>
<evidence type="ECO:0000256" key="6">
    <source>
        <dbReference type="PROSITE-ProRule" id="PRU00169"/>
    </source>
</evidence>
<dbReference type="InterPro" id="IPR009057">
    <property type="entry name" value="Homeodomain-like_sf"/>
</dbReference>
<dbReference type="SMART" id="SM00382">
    <property type="entry name" value="AAA"/>
    <property type="match status" value="1"/>
</dbReference>
<feature type="compositionally biased region" description="Basic and acidic residues" evidence="7">
    <location>
        <begin position="389"/>
        <end position="400"/>
    </location>
</feature>
<feature type="region of interest" description="Disordered" evidence="7">
    <location>
        <begin position="379"/>
        <end position="419"/>
    </location>
</feature>
<evidence type="ECO:0000256" key="5">
    <source>
        <dbReference type="ARBA" id="ARBA00023163"/>
    </source>
</evidence>
<protein>
    <submittedName>
        <fullName evidence="10">Transcriptional regulatory protein ZraR</fullName>
    </submittedName>
</protein>
<dbReference type="CDD" id="cd00009">
    <property type="entry name" value="AAA"/>
    <property type="match status" value="1"/>
</dbReference>
<feature type="compositionally biased region" description="Acidic residues" evidence="7">
    <location>
        <begin position="462"/>
        <end position="476"/>
    </location>
</feature>
<evidence type="ECO:0000256" key="4">
    <source>
        <dbReference type="ARBA" id="ARBA00023125"/>
    </source>
</evidence>
<dbReference type="InterPro" id="IPR002197">
    <property type="entry name" value="HTH_Fis"/>
</dbReference>
<dbReference type="PANTHER" id="PTHR32071">
    <property type="entry name" value="TRANSCRIPTIONAL REGULATORY PROTEIN"/>
    <property type="match status" value="1"/>
</dbReference>
<organism evidence="10 11">
    <name type="scientific">Alienimonas chondri</name>
    <dbReference type="NCBI Taxonomy" id="2681879"/>
    <lineage>
        <taxon>Bacteria</taxon>
        <taxon>Pseudomonadati</taxon>
        <taxon>Planctomycetota</taxon>
        <taxon>Planctomycetia</taxon>
        <taxon>Planctomycetales</taxon>
        <taxon>Planctomycetaceae</taxon>
        <taxon>Alienimonas</taxon>
    </lineage>
</organism>
<evidence type="ECO:0000259" key="8">
    <source>
        <dbReference type="PROSITE" id="PS50045"/>
    </source>
</evidence>